<dbReference type="PANTHER" id="PTHR30383:SF24">
    <property type="entry name" value="THIOESTERASE 1_PROTEASE 1_LYSOPHOSPHOLIPASE L1"/>
    <property type="match status" value="1"/>
</dbReference>
<evidence type="ECO:0000313" key="4">
    <source>
        <dbReference type="Proteomes" id="UP000191931"/>
    </source>
</evidence>
<evidence type="ECO:0000313" key="3">
    <source>
        <dbReference type="EMBL" id="SLM31920.1"/>
    </source>
</evidence>
<name>A0A1W1HHJ5_9BACT</name>
<dbReference type="InterPro" id="IPR013830">
    <property type="entry name" value="SGNH_hydro"/>
</dbReference>
<dbReference type="Proteomes" id="UP000191931">
    <property type="component" value="Unassembled WGS sequence"/>
</dbReference>
<keyword evidence="3" id="KW-0378">Hydrolase</keyword>
<dbReference type="CDD" id="cd01822">
    <property type="entry name" value="Lysophospholipase_L1_like"/>
    <property type="match status" value="1"/>
</dbReference>
<dbReference type="Pfam" id="PF13472">
    <property type="entry name" value="Lipase_GDSL_2"/>
    <property type="match status" value="1"/>
</dbReference>
<dbReference type="STRING" id="1246637.MTBBW1_50043"/>
<dbReference type="GO" id="GO:0004622">
    <property type="term" value="F:phosphatidylcholine lysophospholipase activity"/>
    <property type="evidence" value="ECO:0007669"/>
    <property type="project" value="TreeGrafter"/>
</dbReference>
<dbReference type="InterPro" id="IPR051532">
    <property type="entry name" value="Ester_Hydrolysis_Enzymes"/>
</dbReference>
<protein>
    <submittedName>
        <fullName evidence="3">Putative lipase/hydrolase</fullName>
        <ecNumber evidence="3">3.1.2.-</ecNumber>
    </submittedName>
</protein>
<dbReference type="PANTHER" id="PTHR30383">
    <property type="entry name" value="THIOESTERASE 1/PROTEASE 1/LYSOPHOSPHOLIPASE L1"/>
    <property type="match status" value="1"/>
</dbReference>
<feature type="domain" description="SGNH hydrolase-type esterase" evidence="2">
    <location>
        <begin position="51"/>
        <end position="213"/>
    </location>
</feature>
<accession>A0A1W1HHJ5</accession>
<dbReference type="AlphaFoldDB" id="A0A1W1HHJ5"/>
<keyword evidence="1" id="KW-0812">Transmembrane</keyword>
<dbReference type="Gene3D" id="3.40.50.1110">
    <property type="entry name" value="SGNH hydrolase"/>
    <property type="match status" value="1"/>
</dbReference>
<keyword evidence="1" id="KW-0472">Membrane</keyword>
<dbReference type="EC" id="3.1.2.-" evidence="3"/>
<keyword evidence="1" id="KW-1133">Transmembrane helix</keyword>
<reference evidence="3 4" key="1">
    <citation type="submission" date="2017-03" db="EMBL/GenBank/DDBJ databases">
        <authorList>
            <person name="Afonso C.L."/>
            <person name="Miller P.J."/>
            <person name="Scott M.A."/>
            <person name="Spackman E."/>
            <person name="Goraichik I."/>
            <person name="Dimitrov K.M."/>
            <person name="Suarez D.L."/>
            <person name="Swayne D.E."/>
        </authorList>
    </citation>
    <scope>NUCLEOTIDE SEQUENCE [LARGE SCALE GENOMIC DNA]</scope>
    <source>
        <strain evidence="3">PRJEB14757</strain>
    </source>
</reference>
<gene>
    <name evidence="3" type="ORF">MTBBW1_50043</name>
</gene>
<evidence type="ECO:0000256" key="1">
    <source>
        <dbReference type="SAM" id="Phobius"/>
    </source>
</evidence>
<proteinExistence type="predicted"/>
<dbReference type="SUPFAM" id="SSF52266">
    <property type="entry name" value="SGNH hydrolase"/>
    <property type="match status" value="1"/>
</dbReference>
<organism evidence="3 4">
    <name type="scientific">Desulfamplus magnetovallimortis</name>
    <dbReference type="NCBI Taxonomy" id="1246637"/>
    <lineage>
        <taxon>Bacteria</taxon>
        <taxon>Pseudomonadati</taxon>
        <taxon>Thermodesulfobacteriota</taxon>
        <taxon>Desulfobacteria</taxon>
        <taxon>Desulfobacterales</taxon>
        <taxon>Desulfobacteraceae</taxon>
        <taxon>Desulfamplus</taxon>
    </lineage>
</organism>
<dbReference type="InterPro" id="IPR036514">
    <property type="entry name" value="SGNH_hydro_sf"/>
</dbReference>
<sequence>MVKNMAEKLNLLTSSILIFLTGISFFTVCFIFILTLLLPQKCAGAEITILFLGDSLTAGLGVEQDEAYPALLEKMLGEKGYEDLTLVNAGISGSTTASAISRLKWYSRVKPDILFLALGANDGLRGLSLEAMEKNLEKAIVAALESGMKVILAGMEIPPNYGPEYTSNFRNVFKLLSEKHNIFFMPFLLKDVAGEQKYNQADGIHPNAEGHKIIASNVFPYINEMVKNK</sequence>
<keyword evidence="4" id="KW-1185">Reference proteome</keyword>
<evidence type="ECO:0000259" key="2">
    <source>
        <dbReference type="Pfam" id="PF13472"/>
    </source>
</evidence>
<dbReference type="EMBL" id="FWEV01000292">
    <property type="protein sequence ID" value="SLM31920.1"/>
    <property type="molecule type" value="Genomic_DNA"/>
</dbReference>
<feature type="transmembrane region" description="Helical" evidence="1">
    <location>
        <begin position="12"/>
        <end position="38"/>
    </location>
</feature>